<dbReference type="Gene3D" id="1.10.1780.10">
    <property type="entry name" value="Clp, N-terminal domain"/>
    <property type="match status" value="1"/>
</dbReference>
<dbReference type="Gene3D" id="1.10.8.60">
    <property type="match status" value="1"/>
</dbReference>
<keyword evidence="3 9" id="KW-0547">Nucleotide-binding</keyword>
<dbReference type="NCBIfam" id="TIGR03346">
    <property type="entry name" value="chaperone_ClpB"/>
    <property type="match status" value="1"/>
</dbReference>
<name>A0A1F7US45_9BACT</name>
<dbReference type="InterPro" id="IPR003593">
    <property type="entry name" value="AAA+_ATPase"/>
</dbReference>
<gene>
    <name evidence="10" type="primary">clpB</name>
    <name evidence="12" type="ORF">A3B21_01560</name>
</gene>
<dbReference type="Pfam" id="PF07724">
    <property type="entry name" value="AAA_2"/>
    <property type="match status" value="1"/>
</dbReference>
<dbReference type="PRINTS" id="PR00300">
    <property type="entry name" value="CLPPROTEASEA"/>
</dbReference>
<dbReference type="FunFam" id="3.40.50.300:FF:000010">
    <property type="entry name" value="Chaperone clpB 1, putative"/>
    <property type="match status" value="1"/>
</dbReference>
<dbReference type="PROSITE" id="PS00870">
    <property type="entry name" value="CLPAB_1"/>
    <property type="match status" value="1"/>
</dbReference>
<dbReference type="PROSITE" id="PS51903">
    <property type="entry name" value="CLP_R"/>
    <property type="match status" value="1"/>
</dbReference>
<keyword evidence="10" id="KW-0346">Stress response</keyword>
<protein>
    <recommendedName>
        <fullName evidence="10">Chaperone protein ClpB</fullName>
    </recommendedName>
</protein>
<dbReference type="GO" id="GO:0016887">
    <property type="term" value="F:ATP hydrolysis activity"/>
    <property type="evidence" value="ECO:0007669"/>
    <property type="project" value="InterPro"/>
</dbReference>
<keyword evidence="5 10" id="KW-0175">Coiled coil</keyword>
<dbReference type="GO" id="GO:0042026">
    <property type="term" value="P:protein refolding"/>
    <property type="evidence" value="ECO:0007669"/>
    <property type="project" value="UniProtKB-UniRule"/>
</dbReference>
<dbReference type="SUPFAM" id="SSF81923">
    <property type="entry name" value="Double Clp-N motif"/>
    <property type="match status" value="1"/>
</dbReference>
<dbReference type="PANTHER" id="PTHR11638:SF18">
    <property type="entry name" value="HEAT SHOCK PROTEIN 104"/>
    <property type="match status" value="1"/>
</dbReference>
<dbReference type="InterPro" id="IPR018368">
    <property type="entry name" value="ClpA/B_CS1"/>
</dbReference>
<keyword evidence="2 8" id="KW-0677">Repeat</keyword>
<evidence type="ECO:0000256" key="10">
    <source>
        <dbReference type="RuleBase" id="RU362034"/>
    </source>
</evidence>
<dbReference type="STRING" id="1802401.A3B21_01560"/>
<evidence type="ECO:0000256" key="1">
    <source>
        <dbReference type="ARBA" id="ARBA00008675"/>
    </source>
</evidence>
<dbReference type="InterPro" id="IPR027417">
    <property type="entry name" value="P-loop_NTPase"/>
</dbReference>
<dbReference type="InterPro" id="IPR003959">
    <property type="entry name" value="ATPase_AAA_core"/>
</dbReference>
<evidence type="ECO:0000313" key="13">
    <source>
        <dbReference type="Proteomes" id="UP000176897"/>
    </source>
</evidence>
<dbReference type="SMART" id="SM00382">
    <property type="entry name" value="AAA"/>
    <property type="match status" value="2"/>
</dbReference>
<evidence type="ECO:0000256" key="9">
    <source>
        <dbReference type="RuleBase" id="RU004432"/>
    </source>
</evidence>
<comment type="caution">
    <text evidence="12">The sequence shown here is derived from an EMBL/GenBank/DDBJ whole genome shotgun (WGS) entry which is preliminary data.</text>
</comment>
<comment type="subunit">
    <text evidence="7">Homohexamer. The oligomerization is ATP-dependent.</text>
</comment>
<comment type="subunit">
    <text evidence="10">Homohexamer; The oligomerization is ATP-dependent.</text>
</comment>
<feature type="domain" description="Clp R" evidence="11">
    <location>
        <begin position="3"/>
        <end position="148"/>
    </location>
</feature>
<dbReference type="InterPro" id="IPR036628">
    <property type="entry name" value="Clp_N_dom_sf"/>
</dbReference>
<accession>A0A1F7US45</accession>
<dbReference type="AlphaFoldDB" id="A0A1F7US45"/>
<evidence type="ECO:0000256" key="8">
    <source>
        <dbReference type="PROSITE-ProRule" id="PRU01251"/>
    </source>
</evidence>
<comment type="function">
    <text evidence="10">Part of a stress-induced multi-chaperone system, it is involved in the recovery of the cell from heat-induced damage, in cooperation with DnaK, DnaJ and GrpE.</text>
</comment>
<comment type="subcellular location">
    <subcellularLocation>
        <location evidence="10">Cytoplasm</location>
    </subcellularLocation>
</comment>
<dbReference type="Gene3D" id="3.40.50.300">
    <property type="entry name" value="P-loop containing nucleotide triphosphate hydrolases"/>
    <property type="match status" value="3"/>
</dbReference>
<dbReference type="InterPro" id="IPR028299">
    <property type="entry name" value="ClpA/B_CS2"/>
</dbReference>
<dbReference type="GO" id="GO:0005524">
    <property type="term" value="F:ATP binding"/>
    <property type="evidence" value="ECO:0007669"/>
    <property type="project" value="UniProtKB-UniRule"/>
</dbReference>
<keyword evidence="6 9" id="KW-0143">Chaperone</keyword>
<feature type="coiled-coil region" evidence="10">
    <location>
        <begin position="407"/>
        <end position="581"/>
    </location>
</feature>
<dbReference type="FunFam" id="3.40.50.300:FF:000025">
    <property type="entry name" value="ATP-dependent Clp protease subunit"/>
    <property type="match status" value="1"/>
</dbReference>
<keyword evidence="10" id="KW-0963">Cytoplasm</keyword>
<dbReference type="CDD" id="cd19499">
    <property type="entry name" value="RecA-like_ClpB_Hsp104-like"/>
    <property type="match status" value="1"/>
</dbReference>
<reference evidence="12 13" key="1">
    <citation type="journal article" date="2016" name="Nat. Commun.">
        <title>Thousands of microbial genomes shed light on interconnected biogeochemical processes in an aquifer system.</title>
        <authorList>
            <person name="Anantharaman K."/>
            <person name="Brown C.T."/>
            <person name="Hug L.A."/>
            <person name="Sharon I."/>
            <person name="Castelle C.J."/>
            <person name="Probst A.J."/>
            <person name="Thomas B.C."/>
            <person name="Singh A."/>
            <person name="Wilkins M.J."/>
            <person name="Karaoz U."/>
            <person name="Brodie E.L."/>
            <person name="Williams K.H."/>
            <person name="Hubbard S.S."/>
            <person name="Banfield J.F."/>
        </authorList>
    </citation>
    <scope>NUCLEOTIDE SEQUENCE [LARGE SCALE GENOMIC DNA]</scope>
</reference>
<dbReference type="SMART" id="SM01086">
    <property type="entry name" value="ClpB_D2-small"/>
    <property type="match status" value="1"/>
</dbReference>
<evidence type="ECO:0000256" key="5">
    <source>
        <dbReference type="ARBA" id="ARBA00023054"/>
    </source>
</evidence>
<dbReference type="CDD" id="cd00009">
    <property type="entry name" value="AAA"/>
    <property type="match status" value="1"/>
</dbReference>
<dbReference type="GO" id="GO:0034605">
    <property type="term" value="P:cellular response to heat"/>
    <property type="evidence" value="ECO:0007669"/>
    <property type="project" value="TreeGrafter"/>
</dbReference>
<dbReference type="Pfam" id="PF10431">
    <property type="entry name" value="ClpB_D2-small"/>
    <property type="match status" value="1"/>
</dbReference>
<dbReference type="Pfam" id="PF02861">
    <property type="entry name" value="Clp_N"/>
    <property type="match status" value="1"/>
</dbReference>
<evidence type="ECO:0000313" key="12">
    <source>
        <dbReference type="EMBL" id="OGL81066.1"/>
    </source>
</evidence>
<dbReference type="Pfam" id="PF17871">
    <property type="entry name" value="AAA_lid_9"/>
    <property type="match status" value="1"/>
</dbReference>
<proteinExistence type="inferred from homology"/>
<dbReference type="EMBL" id="MGEJ01000010">
    <property type="protein sequence ID" value="OGL81066.1"/>
    <property type="molecule type" value="Genomic_DNA"/>
</dbReference>
<dbReference type="Pfam" id="PF00004">
    <property type="entry name" value="AAA"/>
    <property type="match status" value="1"/>
</dbReference>
<dbReference type="Proteomes" id="UP000176897">
    <property type="component" value="Unassembled WGS sequence"/>
</dbReference>
<dbReference type="InterPro" id="IPR019489">
    <property type="entry name" value="Clp_ATPase_C"/>
</dbReference>
<dbReference type="InterPro" id="IPR050130">
    <property type="entry name" value="ClpA_ClpB"/>
</dbReference>
<dbReference type="FunFam" id="3.40.50.300:FF:000120">
    <property type="entry name" value="ATP-dependent chaperone ClpB"/>
    <property type="match status" value="1"/>
</dbReference>
<evidence type="ECO:0000256" key="2">
    <source>
        <dbReference type="ARBA" id="ARBA00022737"/>
    </source>
</evidence>
<dbReference type="PANTHER" id="PTHR11638">
    <property type="entry name" value="ATP-DEPENDENT CLP PROTEASE"/>
    <property type="match status" value="1"/>
</dbReference>
<comment type="similarity">
    <text evidence="1 9">Belongs to the ClpA/ClpB family.</text>
</comment>
<evidence type="ECO:0000256" key="6">
    <source>
        <dbReference type="ARBA" id="ARBA00023186"/>
    </source>
</evidence>
<evidence type="ECO:0000259" key="11">
    <source>
        <dbReference type="PROSITE" id="PS51903"/>
    </source>
</evidence>
<dbReference type="FunFam" id="1.10.8.60:FF:000017">
    <property type="entry name" value="ATP-dependent chaperone ClpB"/>
    <property type="match status" value="1"/>
</dbReference>
<dbReference type="SUPFAM" id="SSF52540">
    <property type="entry name" value="P-loop containing nucleoside triphosphate hydrolases"/>
    <property type="match status" value="2"/>
</dbReference>
<evidence type="ECO:0000256" key="3">
    <source>
        <dbReference type="ARBA" id="ARBA00022741"/>
    </source>
</evidence>
<dbReference type="InterPro" id="IPR017730">
    <property type="entry name" value="Chaperonin_ClpB"/>
</dbReference>
<evidence type="ECO:0000256" key="7">
    <source>
        <dbReference type="ARBA" id="ARBA00026057"/>
    </source>
</evidence>
<dbReference type="InterPro" id="IPR004176">
    <property type="entry name" value="Clp_R_N"/>
</dbReference>
<dbReference type="GO" id="GO:0005737">
    <property type="term" value="C:cytoplasm"/>
    <property type="evidence" value="ECO:0007669"/>
    <property type="project" value="UniProtKB-SubCell"/>
</dbReference>
<sequence length="889" mass="100208">MAFQNFTTKSQEALQRAQHLVGELNHPHMDPLHLLASLIEQEDGVVMAIFKKLGIDIAALTRDTRTLLTRIPQTSSSTNVAQMYLTQEMMRALHQAEQEASRLHDEYISTEHLLLALLTVRSRAAELLTHHSVQYDTVLQVLATVRGSQRVVDAQPETKYQALERYSRNLTKLARQEKLDPIIGRDDEIRRVVQVLARRTKNNPVLIGEAGVGKTAIAEGLAQRIVASDVPESLKDKELIALDLGSLVAGTKFRGEFEERLKAVLKEIEQGAGKIILFIDELHTLVGAGAAEGAIDAANMLKPALARGELHAIGATTVKEYQRYIEKDPALERRFQPVYVTEPSVEDTIAILRGIKEKYEVHHGVRITDSALLASAHLSSRYITDRHLPDKAVDLIDEAASALRLEIDSQPEELDRMKREMMRLEIERRALGKETEKEAKARLKDLEKELAEVKEKAMDLELRWNTEKEHISAIRKLRKTIEKTRAEAEIAERGGDLQKVAELRYGKIPETEKELRVAEKKLAELQKKHRILKEEVGEEDIAAVVARWTGIPVTRMLESEMDKLLRMENELEKRVVGQEEAVRAIANAVRRSRAGISASDRPIGSFIFMGPTGVGKTQLAKALAEFMFNSDQALVRLDMSEYGERHSVARMLGAPPGYVGYEEGGQLTELVRRRPYSVILFDEIEKAHPEIFNSLLQILDDGRMTDGKGRVVNFKNTIIIMTSNIGSDAILSMANRGTLGFSAETESQNDEQKLDEKLRKMLYDRFKPEFLNRIDEIVVFHSLKPEHIKQIIDLELAQIGERLKEKRIRLELAPDAKKLLAQRGYSPIFGARPLKRLITDEIMNALAVELIKGKFKEGERVRVGVEDGKFAFERTESAVRRTPVAAMAQ</sequence>
<keyword evidence="4 9" id="KW-0067">ATP-binding</keyword>
<dbReference type="PROSITE" id="PS00871">
    <property type="entry name" value="CLPAB_2"/>
    <property type="match status" value="1"/>
</dbReference>
<dbReference type="InterPro" id="IPR041546">
    <property type="entry name" value="ClpA/ClpB_AAA_lid"/>
</dbReference>
<evidence type="ECO:0000256" key="4">
    <source>
        <dbReference type="ARBA" id="ARBA00022840"/>
    </source>
</evidence>
<organism evidence="12 13">
    <name type="scientific">Candidatus Uhrbacteria bacterium RIFCSPLOWO2_01_FULL_47_24</name>
    <dbReference type="NCBI Taxonomy" id="1802401"/>
    <lineage>
        <taxon>Bacteria</taxon>
        <taxon>Candidatus Uhriibacteriota</taxon>
    </lineage>
</organism>
<dbReference type="InterPro" id="IPR001270">
    <property type="entry name" value="ClpA/B"/>
</dbReference>